<organism evidence="1">
    <name type="scientific">marine metagenome</name>
    <dbReference type="NCBI Taxonomy" id="408172"/>
    <lineage>
        <taxon>unclassified sequences</taxon>
        <taxon>metagenomes</taxon>
        <taxon>ecological metagenomes</taxon>
    </lineage>
</organism>
<evidence type="ECO:0000313" key="1">
    <source>
        <dbReference type="EMBL" id="SVD64218.1"/>
    </source>
</evidence>
<dbReference type="Gene3D" id="3.10.450.50">
    <property type="match status" value="1"/>
</dbReference>
<protein>
    <recommendedName>
        <fullName evidence="2">SnoaL-like domain-containing protein</fullName>
    </recommendedName>
</protein>
<accession>A0A382X1F4</accession>
<proteinExistence type="predicted"/>
<dbReference type="SUPFAM" id="SSF54427">
    <property type="entry name" value="NTF2-like"/>
    <property type="match status" value="1"/>
</dbReference>
<evidence type="ECO:0008006" key="2">
    <source>
        <dbReference type="Google" id="ProtNLM"/>
    </source>
</evidence>
<gene>
    <name evidence="1" type="ORF">METZ01_LOCUS417072</name>
</gene>
<sequence length="134" mass="15763">MRTDQYLQKWLDNYRSEDLSFLDEILDESVIFSSPVIFKSIKGKEMTKLYLISAGASFNMDRFEYVKTIVQDCYCVLEFETFIDEISVNGVDIITWNDEGKIIDFKVMVRPLKAIEKVKEKMMESLEQFNNKEA</sequence>
<reference evidence="1" key="1">
    <citation type="submission" date="2018-05" db="EMBL/GenBank/DDBJ databases">
        <authorList>
            <person name="Lanie J.A."/>
            <person name="Ng W.-L."/>
            <person name="Kazmierczak K.M."/>
            <person name="Andrzejewski T.M."/>
            <person name="Davidsen T.M."/>
            <person name="Wayne K.J."/>
            <person name="Tettelin H."/>
            <person name="Glass J.I."/>
            <person name="Rusch D."/>
            <person name="Podicherti R."/>
            <person name="Tsui H.-C.T."/>
            <person name="Winkler M.E."/>
        </authorList>
    </citation>
    <scope>NUCLEOTIDE SEQUENCE</scope>
</reference>
<dbReference type="InterPro" id="IPR032710">
    <property type="entry name" value="NTF2-like_dom_sf"/>
</dbReference>
<name>A0A382X1F4_9ZZZZ</name>
<dbReference type="EMBL" id="UINC01163748">
    <property type="protein sequence ID" value="SVD64218.1"/>
    <property type="molecule type" value="Genomic_DNA"/>
</dbReference>
<dbReference type="AlphaFoldDB" id="A0A382X1F4"/>